<dbReference type="EMBL" id="CP071250">
    <property type="protein sequence ID" value="UUF08172.1"/>
    <property type="molecule type" value="Genomic_DNA"/>
</dbReference>
<dbReference type="PANTHER" id="PTHR39179:SF3">
    <property type="entry name" value="COTS-RELATED PROTEIN"/>
    <property type="match status" value="1"/>
</dbReference>
<protein>
    <submittedName>
        <fullName evidence="3">Phosphotransferase</fullName>
    </submittedName>
</protein>
<evidence type="ECO:0000313" key="3">
    <source>
        <dbReference type="EMBL" id="UUF08172.1"/>
    </source>
</evidence>
<dbReference type="PANTHER" id="PTHR39179">
    <property type="entry name" value="SPORE COAT PROTEIN I"/>
    <property type="match status" value="1"/>
</dbReference>
<evidence type="ECO:0000313" key="5">
    <source>
        <dbReference type="Proteomes" id="UP001058072"/>
    </source>
</evidence>
<dbReference type="InterPro" id="IPR011009">
    <property type="entry name" value="Kinase-like_dom_sf"/>
</dbReference>
<dbReference type="Proteomes" id="UP001058016">
    <property type="component" value="Chromosome"/>
</dbReference>
<dbReference type="RefSeq" id="WP_212724794.1">
    <property type="nucleotide sequence ID" value="NZ_CP071249.1"/>
</dbReference>
<sequence length="327" mass="38732">MANYDEIKVFVETHYDLAVESVTPITHKSMKVRASNHDYLLKVASGDDDFIMKQLFAYKALSRNVLPIYRTKDNQHYVPWRDHFFYLTDYVQTIPLPLEQQIHYYIELLGKLHSETSLEVDVSDDELQRIYNKDYKRLQDSYDSLQKNMEVYELQRDRSPFEWYFMMVYPMLYTMLHHAHDELKKFYDLIKREKKLPISLIHGDVNVANLLVTEKSTYLINFEKSMFSISSLDMYYFLENYHQVPGLHSIILDYVKNEKAAALRHYFFFRSLCIDLDELNQTLQDHSLINIALLNECIAPHLMALQVYNQFNKPTTTNQASPQGSST</sequence>
<feature type="coiled-coil region" evidence="1">
    <location>
        <begin position="128"/>
        <end position="155"/>
    </location>
</feature>
<keyword evidence="1" id="KW-0175">Coiled coil</keyword>
<dbReference type="SUPFAM" id="SSF56112">
    <property type="entry name" value="Protein kinase-like (PK-like)"/>
    <property type="match status" value="1"/>
</dbReference>
<proteinExistence type="predicted"/>
<gene>
    <name evidence="2" type="ORF">J0J69_05370</name>
    <name evidence="3" type="ORF">J0J70_11345</name>
</gene>
<dbReference type="GO" id="GO:0042601">
    <property type="term" value="C:endospore-forming forespore"/>
    <property type="evidence" value="ECO:0007669"/>
    <property type="project" value="TreeGrafter"/>
</dbReference>
<evidence type="ECO:0000313" key="4">
    <source>
        <dbReference type="Proteomes" id="UP001058016"/>
    </source>
</evidence>
<organism evidence="3 5">
    <name type="scientific">Turicibacter bilis</name>
    <dbReference type="NCBI Taxonomy" id="2735723"/>
    <lineage>
        <taxon>Bacteria</taxon>
        <taxon>Bacillati</taxon>
        <taxon>Bacillota</taxon>
        <taxon>Erysipelotrichia</taxon>
        <taxon>Erysipelotrichales</taxon>
        <taxon>Turicibacteraceae</taxon>
        <taxon>Turicibacter</taxon>
    </lineage>
</organism>
<evidence type="ECO:0000313" key="2">
    <source>
        <dbReference type="EMBL" id="UUF06944.1"/>
    </source>
</evidence>
<reference evidence="3 4" key="1">
    <citation type="submission" date="2021-03" db="EMBL/GenBank/DDBJ databases">
        <title>Comparative Genomics and Metabolomics in the genus Turicibacter.</title>
        <authorList>
            <person name="Maki J."/>
            <person name="Looft T."/>
        </authorList>
    </citation>
    <scope>NUCLEOTIDE SEQUENCE</scope>
    <source>
        <strain evidence="3">ISU324</strain>
        <strain evidence="2 4">MMM721</strain>
    </source>
</reference>
<evidence type="ECO:0000256" key="1">
    <source>
        <dbReference type="SAM" id="Coils"/>
    </source>
</evidence>
<accession>A0A9Q9FF34</accession>
<dbReference type="Proteomes" id="UP001058072">
    <property type="component" value="Chromosome"/>
</dbReference>
<dbReference type="Gene3D" id="3.30.200.20">
    <property type="entry name" value="Phosphorylase Kinase, domain 1"/>
    <property type="match status" value="1"/>
</dbReference>
<name>A0A9Q9FF34_9FIRM</name>
<dbReference type="EMBL" id="CP071249">
    <property type="protein sequence ID" value="UUF06944.1"/>
    <property type="molecule type" value="Genomic_DNA"/>
</dbReference>
<dbReference type="AlphaFoldDB" id="A0A9Q9FF34"/>
<dbReference type="InterPro" id="IPR047175">
    <property type="entry name" value="CotS-like"/>
</dbReference>
<dbReference type="Gene3D" id="3.90.1200.10">
    <property type="match status" value="1"/>
</dbReference>
<keyword evidence="4" id="KW-1185">Reference proteome</keyword>